<name>A0A166A036_EXIGL</name>
<dbReference type="EMBL" id="KV426129">
    <property type="protein sequence ID" value="KZV87329.1"/>
    <property type="molecule type" value="Genomic_DNA"/>
</dbReference>
<proteinExistence type="predicted"/>
<accession>A0A166A036</accession>
<organism evidence="1 2">
    <name type="scientific">Exidia glandulosa HHB12029</name>
    <dbReference type="NCBI Taxonomy" id="1314781"/>
    <lineage>
        <taxon>Eukaryota</taxon>
        <taxon>Fungi</taxon>
        <taxon>Dikarya</taxon>
        <taxon>Basidiomycota</taxon>
        <taxon>Agaricomycotina</taxon>
        <taxon>Agaricomycetes</taxon>
        <taxon>Auriculariales</taxon>
        <taxon>Exidiaceae</taxon>
        <taxon>Exidia</taxon>
    </lineage>
</organism>
<evidence type="ECO:0000313" key="2">
    <source>
        <dbReference type="Proteomes" id="UP000077266"/>
    </source>
</evidence>
<protein>
    <submittedName>
        <fullName evidence="1">Uncharacterized protein</fullName>
    </submittedName>
</protein>
<gene>
    <name evidence="1" type="ORF">EXIGLDRAFT_620792</name>
</gene>
<keyword evidence="2" id="KW-1185">Reference proteome</keyword>
<sequence length="596" mass="67197">MKWNPDYDRVAHELVMGSPRCYNIFKTHFPARTARSFQVQRAKAGHFTVGITSETVQRIEKYLSDYAYDDVLILGCDETKVNLSWRTDWSDEKQSWILLGGVGDPIPFRTPEELRETITKNAPEQASKVRVWNVQIPLPGIPPRPVCVVPVGSSTNGEMLLEMHHNVYAATRTAGARVLTYSCDGTAVELTTQELWANSASSTKTYTFRHPVHGQPDIVISIPVHDGFPVLNMQDNKHFWKDCRMAVHSGARFLVLGAYTITYSQLRILADAENSPLQIRDVERTDKMDDYAAARMFSAATLEFVVVHFPRWRGLIVYLFVVGDLVDAYQCRGMNNSDRLVIAFRSMFFFQFWRGFIDKAGYSSSYCLAPETMKIGLVVCNSLAGLILGHRDSRRNPSLPLAPWLHSTEGNEHTYGVSREENPNFTLWDFLMLMSKMPLLLEGEFSRQQRALPRAKTTGSGYNHTYFDSRDLDLHVAADCPTDDKIPSLITRGYDQAVSLLAAVGLVAADLTDGRSGGLPSISSMLDYDWNEAFKTGFRAPSTEQPVTPDGDAATLLHTVFSHREEDSLMRNETDQRLDALYYANIAQKLQDMEEM</sequence>
<dbReference type="STRING" id="1314781.A0A166A036"/>
<dbReference type="Proteomes" id="UP000077266">
    <property type="component" value="Unassembled WGS sequence"/>
</dbReference>
<dbReference type="InParanoid" id="A0A166A036"/>
<dbReference type="OrthoDB" id="73076at2759"/>
<evidence type="ECO:0000313" key="1">
    <source>
        <dbReference type="EMBL" id="KZV87329.1"/>
    </source>
</evidence>
<reference evidence="1 2" key="1">
    <citation type="journal article" date="2016" name="Mol. Biol. Evol.">
        <title>Comparative Genomics of Early-Diverging Mushroom-Forming Fungi Provides Insights into the Origins of Lignocellulose Decay Capabilities.</title>
        <authorList>
            <person name="Nagy L.G."/>
            <person name="Riley R."/>
            <person name="Tritt A."/>
            <person name="Adam C."/>
            <person name="Daum C."/>
            <person name="Floudas D."/>
            <person name="Sun H."/>
            <person name="Yadav J.S."/>
            <person name="Pangilinan J."/>
            <person name="Larsson K.H."/>
            <person name="Matsuura K."/>
            <person name="Barry K."/>
            <person name="Labutti K."/>
            <person name="Kuo R."/>
            <person name="Ohm R.A."/>
            <person name="Bhattacharya S.S."/>
            <person name="Shirouzu T."/>
            <person name="Yoshinaga Y."/>
            <person name="Martin F.M."/>
            <person name="Grigoriev I.V."/>
            <person name="Hibbett D.S."/>
        </authorList>
    </citation>
    <scope>NUCLEOTIDE SEQUENCE [LARGE SCALE GENOMIC DNA]</scope>
    <source>
        <strain evidence="1 2">HHB12029</strain>
    </source>
</reference>
<dbReference type="AlphaFoldDB" id="A0A166A036"/>